<evidence type="ECO:0000256" key="2">
    <source>
        <dbReference type="ARBA" id="ARBA00023315"/>
    </source>
</evidence>
<comment type="caution">
    <text evidence="4">The sequence shown here is derived from an EMBL/GenBank/DDBJ whole genome shotgun (WGS) entry which is preliminary data.</text>
</comment>
<keyword evidence="1" id="KW-0808">Transferase</keyword>
<dbReference type="PANTHER" id="PTHR43877:SF1">
    <property type="entry name" value="ACETYLTRANSFERASE"/>
    <property type="match status" value="1"/>
</dbReference>
<dbReference type="GO" id="GO:0016747">
    <property type="term" value="F:acyltransferase activity, transferring groups other than amino-acyl groups"/>
    <property type="evidence" value="ECO:0007669"/>
    <property type="project" value="InterPro"/>
</dbReference>
<keyword evidence="2" id="KW-0012">Acyltransferase</keyword>
<evidence type="ECO:0000259" key="3">
    <source>
        <dbReference type="PROSITE" id="PS51186"/>
    </source>
</evidence>
<evidence type="ECO:0000313" key="4">
    <source>
        <dbReference type="EMBL" id="KOO44323.1"/>
    </source>
</evidence>
<dbReference type="SUPFAM" id="SSF55729">
    <property type="entry name" value="Acyl-CoA N-acyltransferases (Nat)"/>
    <property type="match status" value="1"/>
</dbReference>
<dbReference type="InterPro" id="IPR016181">
    <property type="entry name" value="Acyl_CoA_acyltransferase"/>
</dbReference>
<evidence type="ECO:0000256" key="1">
    <source>
        <dbReference type="ARBA" id="ARBA00022679"/>
    </source>
</evidence>
<accession>A0A0M0L0Z5</accession>
<dbReference type="PROSITE" id="PS51186">
    <property type="entry name" value="GNAT"/>
    <property type="match status" value="1"/>
</dbReference>
<organism evidence="4 5">
    <name type="scientific">Priestia koreensis</name>
    <dbReference type="NCBI Taxonomy" id="284581"/>
    <lineage>
        <taxon>Bacteria</taxon>
        <taxon>Bacillati</taxon>
        <taxon>Bacillota</taxon>
        <taxon>Bacilli</taxon>
        <taxon>Bacillales</taxon>
        <taxon>Bacillaceae</taxon>
        <taxon>Priestia</taxon>
    </lineage>
</organism>
<protein>
    <recommendedName>
        <fullName evidence="3">N-acetyltransferase domain-containing protein</fullName>
    </recommendedName>
</protein>
<name>A0A0M0L0Z5_9BACI</name>
<dbReference type="InterPro" id="IPR000182">
    <property type="entry name" value="GNAT_dom"/>
</dbReference>
<dbReference type="AlphaFoldDB" id="A0A0M0L0Z5"/>
<sequence length="143" mass="16162">MDIRIPTSLDIPHITELMNQLGYPTTIEQMTKRFTHIQSLPYYHTLVAEEDKRVVALVGLSTGVFYEHDGVSVRIVAFVVHKEYRRRGIGEKLLKAAEQWAILQGATGIGLNSGNREERQAAHAFYQTLGYEAKSTGFQKTLQ</sequence>
<dbReference type="InterPro" id="IPR050832">
    <property type="entry name" value="Bact_Acetyltransf"/>
</dbReference>
<dbReference type="PANTHER" id="PTHR43877">
    <property type="entry name" value="AMINOALKYLPHOSPHONATE N-ACETYLTRANSFERASE-RELATED-RELATED"/>
    <property type="match status" value="1"/>
</dbReference>
<dbReference type="RefSeq" id="WP_053401981.1">
    <property type="nucleotide sequence ID" value="NZ_JAMAUM010000008.1"/>
</dbReference>
<evidence type="ECO:0000313" key="5">
    <source>
        <dbReference type="Proteomes" id="UP000037558"/>
    </source>
</evidence>
<dbReference type="Pfam" id="PF00583">
    <property type="entry name" value="Acetyltransf_1"/>
    <property type="match status" value="1"/>
</dbReference>
<dbReference type="PATRIC" id="fig|284581.3.peg.4866"/>
<feature type="domain" description="N-acetyltransferase" evidence="3">
    <location>
        <begin position="1"/>
        <end position="143"/>
    </location>
</feature>
<dbReference type="EMBL" id="LILC01000016">
    <property type="protein sequence ID" value="KOO44323.1"/>
    <property type="molecule type" value="Genomic_DNA"/>
</dbReference>
<dbReference type="Gene3D" id="3.40.630.30">
    <property type="match status" value="1"/>
</dbReference>
<proteinExistence type="predicted"/>
<reference evidence="5" key="1">
    <citation type="submission" date="2015-08" db="EMBL/GenBank/DDBJ databases">
        <title>Fjat-14210 dsm16467.</title>
        <authorList>
            <person name="Liu B."/>
            <person name="Wang J."/>
            <person name="Zhu Y."/>
            <person name="Liu G."/>
            <person name="Chen Q."/>
            <person name="Chen Z."/>
            <person name="Lan J."/>
            <person name="Che J."/>
            <person name="Ge C."/>
            <person name="Shi H."/>
            <person name="Pan Z."/>
            <person name="Liu X."/>
        </authorList>
    </citation>
    <scope>NUCLEOTIDE SEQUENCE [LARGE SCALE GENOMIC DNA]</scope>
    <source>
        <strain evidence="5">DSM 16467</strain>
    </source>
</reference>
<dbReference type="CDD" id="cd04301">
    <property type="entry name" value="NAT_SF"/>
    <property type="match status" value="1"/>
</dbReference>
<keyword evidence="5" id="KW-1185">Reference proteome</keyword>
<dbReference type="Proteomes" id="UP000037558">
    <property type="component" value="Unassembled WGS sequence"/>
</dbReference>
<gene>
    <name evidence="4" type="ORF">AMD01_13670</name>
</gene>
<dbReference type="STRING" id="284581.AMD01_13670"/>